<organism evidence="1 2">
    <name type="scientific">Trichonephila inaurata madagascariensis</name>
    <dbReference type="NCBI Taxonomy" id="2747483"/>
    <lineage>
        <taxon>Eukaryota</taxon>
        <taxon>Metazoa</taxon>
        <taxon>Ecdysozoa</taxon>
        <taxon>Arthropoda</taxon>
        <taxon>Chelicerata</taxon>
        <taxon>Arachnida</taxon>
        <taxon>Araneae</taxon>
        <taxon>Araneomorphae</taxon>
        <taxon>Entelegynae</taxon>
        <taxon>Araneoidea</taxon>
        <taxon>Nephilidae</taxon>
        <taxon>Trichonephila</taxon>
        <taxon>Trichonephila inaurata</taxon>
    </lineage>
</organism>
<dbReference type="EMBL" id="BMAV01015152">
    <property type="protein sequence ID" value="GFY64223.1"/>
    <property type="molecule type" value="Genomic_DNA"/>
</dbReference>
<dbReference type="OrthoDB" id="10069752at2759"/>
<dbReference type="Proteomes" id="UP000886998">
    <property type="component" value="Unassembled WGS sequence"/>
</dbReference>
<evidence type="ECO:0000313" key="2">
    <source>
        <dbReference type="Proteomes" id="UP000886998"/>
    </source>
</evidence>
<proteinExistence type="predicted"/>
<name>A0A8X6Y239_9ARAC</name>
<comment type="caution">
    <text evidence="1">The sequence shown here is derived from an EMBL/GenBank/DDBJ whole genome shotgun (WGS) entry which is preliminary data.</text>
</comment>
<gene>
    <name evidence="1" type="primary">ALC57_15604</name>
    <name evidence="1" type="ORF">TNIN_86681</name>
</gene>
<sequence>MAAFQERSFSSQLLLSLSVFLHRRYRFKRLIDVLYSLGFAALYCKTVQYEISTAYPPQPRILSSESGALVLYVGDNADINVHTLDGNNTLHVMGIIKIVTPKDVY</sequence>
<dbReference type="AlphaFoldDB" id="A0A8X6Y239"/>
<keyword evidence="2" id="KW-1185">Reference proteome</keyword>
<protein>
    <submittedName>
        <fullName evidence="1">Uncharacterized protein</fullName>
    </submittedName>
</protein>
<evidence type="ECO:0000313" key="1">
    <source>
        <dbReference type="EMBL" id="GFY64223.1"/>
    </source>
</evidence>
<reference evidence="1" key="1">
    <citation type="submission" date="2020-08" db="EMBL/GenBank/DDBJ databases">
        <title>Multicomponent nature underlies the extraordinary mechanical properties of spider dragline silk.</title>
        <authorList>
            <person name="Kono N."/>
            <person name="Nakamura H."/>
            <person name="Mori M."/>
            <person name="Yoshida Y."/>
            <person name="Ohtoshi R."/>
            <person name="Malay A.D."/>
            <person name="Moran D.A.P."/>
            <person name="Tomita M."/>
            <person name="Numata K."/>
            <person name="Arakawa K."/>
        </authorList>
    </citation>
    <scope>NUCLEOTIDE SEQUENCE</scope>
</reference>
<accession>A0A8X6Y239</accession>